<keyword evidence="2" id="KW-0479">Metal-binding</keyword>
<dbReference type="InterPro" id="IPR036864">
    <property type="entry name" value="Zn2-C6_fun-type_DNA-bd_sf"/>
</dbReference>
<organism evidence="6 7">
    <name type="scientific">Plectosphaerella plurivora</name>
    <dbReference type="NCBI Taxonomy" id="936078"/>
    <lineage>
        <taxon>Eukaryota</taxon>
        <taxon>Fungi</taxon>
        <taxon>Dikarya</taxon>
        <taxon>Ascomycota</taxon>
        <taxon>Pezizomycotina</taxon>
        <taxon>Sordariomycetes</taxon>
        <taxon>Hypocreomycetidae</taxon>
        <taxon>Glomerellales</taxon>
        <taxon>Plectosphaerellaceae</taxon>
        <taxon>Plectosphaerella</taxon>
    </lineage>
</organism>
<dbReference type="PANTHER" id="PTHR31001:SF87">
    <property type="entry name" value="COL-21"/>
    <property type="match status" value="1"/>
</dbReference>
<dbReference type="Proteomes" id="UP000770015">
    <property type="component" value="Unassembled WGS sequence"/>
</dbReference>
<dbReference type="GO" id="GO:0005634">
    <property type="term" value="C:nucleus"/>
    <property type="evidence" value="ECO:0007669"/>
    <property type="project" value="UniProtKB-SubCell"/>
</dbReference>
<evidence type="ECO:0000256" key="3">
    <source>
        <dbReference type="ARBA" id="ARBA00023242"/>
    </source>
</evidence>
<feature type="region of interest" description="Disordered" evidence="4">
    <location>
        <begin position="1"/>
        <end position="23"/>
    </location>
</feature>
<dbReference type="PROSITE" id="PS00463">
    <property type="entry name" value="ZN2_CY6_FUNGAL_1"/>
    <property type="match status" value="1"/>
</dbReference>
<evidence type="ECO:0000256" key="1">
    <source>
        <dbReference type="ARBA" id="ARBA00004123"/>
    </source>
</evidence>
<evidence type="ECO:0000259" key="5">
    <source>
        <dbReference type="PROSITE" id="PS50048"/>
    </source>
</evidence>
<dbReference type="AlphaFoldDB" id="A0A9P8VIM7"/>
<dbReference type="PROSITE" id="PS50048">
    <property type="entry name" value="ZN2_CY6_FUNGAL_2"/>
    <property type="match status" value="1"/>
</dbReference>
<dbReference type="SMART" id="SM00066">
    <property type="entry name" value="GAL4"/>
    <property type="match status" value="1"/>
</dbReference>
<feature type="region of interest" description="Disordered" evidence="4">
    <location>
        <begin position="94"/>
        <end position="128"/>
    </location>
</feature>
<accession>A0A9P8VIM7</accession>
<dbReference type="PANTHER" id="PTHR31001">
    <property type="entry name" value="UNCHARACTERIZED TRANSCRIPTIONAL REGULATORY PROTEIN"/>
    <property type="match status" value="1"/>
</dbReference>
<dbReference type="SUPFAM" id="SSF57701">
    <property type="entry name" value="Zn2/Cys6 DNA-binding domain"/>
    <property type="match status" value="1"/>
</dbReference>
<dbReference type="CDD" id="cd00067">
    <property type="entry name" value="GAL4"/>
    <property type="match status" value="1"/>
</dbReference>
<dbReference type="CDD" id="cd12148">
    <property type="entry name" value="fungal_TF_MHR"/>
    <property type="match status" value="1"/>
</dbReference>
<dbReference type="GO" id="GO:0006351">
    <property type="term" value="P:DNA-templated transcription"/>
    <property type="evidence" value="ECO:0007669"/>
    <property type="project" value="InterPro"/>
</dbReference>
<feature type="compositionally biased region" description="Low complexity" evidence="4">
    <location>
        <begin position="651"/>
        <end position="667"/>
    </location>
</feature>
<evidence type="ECO:0000313" key="7">
    <source>
        <dbReference type="Proteomes" id="UP000770015"/>
    </source>
</evidence>
<keyword evidence="3" id="KW-0539">Nucleus</keyword>
<feature type="compositionally biased region" description="Low complexity" evidence="4">
    <location>
        <begin position="94"/>
        <end position="111"/>
    </location>
</feature>
<evidence type="ECO:0000256" key="2">
    <source>
        <dbReference type="ARBA" id="ARBA00022723"/>
    </source>
</evidence>
<evidence type="ECO:0000313" key="6">
    <source>
        <dbReference type="EMBL" id="KAH6692255.1"/>
    </source>
</evidence>
<dbReference type="GO" id="GO:0008270">
    <property type="term" value="F:zinc ion binding"/>
    <property type="evidence" value="ECO:0007669"/>
    <property type="project" value="InterPro"/>
</dbReference>
<keyword evidence="7" id="KW-1185">Reference proteome</keyword>
<comment type="subcellular location">
    <subcellularLocation>
        <location evidence="1">Nucleus</location>
    </subcellularLocation>
</comment>
<dbReference type="InterPro" id="IPR050613">
    <property type="entry name" value="Sec_Metabolite_Reg"/>
</dbReference>
<dbReference type="GO" id="GO:0003677">
    <property type="term" value="F:DNA binding"/>
    <property type="evidence" value="ECO:0007669"/>
    <property type="project" value="InterPro"/>
</dbReference>
<dbReference type="SMART" id="SM00906">
    <property type="entry name" value="Fungal_trans"/>
    <property type="match status" value="1"/>
</dbReference>
<sequence>MDPGEGSRLTPTPPTMPARHNRSNVCTQCKRQKQKCDRQSPCANCVRRDIPHLCHVAAARESYSSRWRHANPADAADAAAAGATVLAAATPSTTRSASTAAAQAPNAVPPSTSRSRVRPIGSAQDSPMLGQLWNSRGAASYHGTSYFGHQSAAIMMQVESPDLPVGMSGIHAGNARRGPQHQAHRSEKGPYSHIWELVGYLPRRRTIVDHLLRRFMDELNPIYDSVHEETFMNNYEAFWNRRWGDDDLTSVDLRWLSLLFVVLAFAELLDCPQDASPDTQRDREETSVHYFWASRKAIVIAPTFSGESPDLVRAGILVSRYLLYVGRKSESWLTSSFAIRMAQAQGMHVDGQSWNLPPKVLETRRRLWCTLHALDRSISLAIGRPYTINDRHCMRMNIRNVWIDDKSADDVARAEEHERPLSDPTPSIFYHYVQNLATTMGEIHDECFGLTPLTTSYGTYEKVLGLDRVLFDWAEALPPYFQLENPDTTLDAARPYLFWQRMYLHSAYHFSRITLHRTYVLLESITDRFQYSRDACMSSACADLKLKLSMRSQGMADRLKSAIAMHNLFNSALVLGIIAVRDPFSPRAPAILDDLAAYCEKQRADRWVNEFALAEIKVIELCIASAKKSRRDGGSAGASRPPSRGAEASNQGQIQEQQQRQPQQPGIWASGATDAFAGNEGMPNAESLDSWLWFGPSSFPEPMDFQVWEDLVGTLEPR</sequence>
<dbReference type="InterPro" id="IPR007219">
    <property type="entry name" value="XnlR_reg_dom"/>
</dbReference>
<dbReference type="GO" id="GO:0000981">
    <property type="term" value="F:DNA-binding transcription factor activity, RNA polymerase II-specific"/>
    <property type="evidence" value="ECO:0007669"/>
    <property type="project" value="InterPro"/>
</dbReference>
<dbReference type="Pfam" id="PF04082">
    <property type="entry name" value="Fungal_trans"/>
    <property type="match status" value="1"/>
</dbReference>
<dbReference type="InterPro" id="IPR001138">
    <property type="entry name" value="Zn2Cys6_DnaBD"/>
</dbReference>
<comment type="caution">
    <text evidence="6">The sequence shown here is derived from an EMBL/GenBank/DDBJ whole genome shotgun (WGS) entry which is preliminary data.</text>
</comment>
<reference evidence="6" key="1">
    <citation type="journal article" date="2021" name="Nat. Commun.">
        <title>Genetic determinants of endophytism in the Arabidopsis root mycobiome.</title>
        <authorList>
            <person name="Mesny F."/>
            <person name="Miyauchi S."/>
            <person name="Thiergart T."/>
            <person name="Pickel B."/>
            <person name="Atanasova L."/>
            <person name="Karlsson M."/>
            <person name="Huettel B."/>
            <person name="Barry K.W."/>
            <person name="Haridas S."/>
            <person name="Chen C."/>
            <person name="Bauer D."/>
            <person name="Andreopoulos W."/>
            <person name="Pangilinan J."/>
            <person name="LaButti K."/>
            <person name="Riley R."/>
            <person name="Lipzen A."/>
            <person name="Clum A."/>
            <person name="Drula E."/>
            <person name="Henrissat B."/>
            <person name="Kohler A."/>
            <person name="Grigoriev I.V."/>
            <person name="Martin F.M."/>
            <person name="Hacquard S."/>
        </authorList>
    </citation>
    <scope>NUCLEOTIDE SEQUENCE</scope>
    <source>
        <strain evidence="6">MPI-SDFR-AT-0117</strain>
    </source>
</reference>
<gene>
    <name evidence="6" type="ORF">F5X68DRAFT_258951</name>
</gene>
<dbReference type="EMBL" id="JAGSXJ010000004">
    <property type="protein sequence ID" value="KAH6692255.1"/>
    <property type="molecule type" value="Genomic_DNA"/>
</dbReference>
<proteinExistence type="predicted"/>
<name>A0A9P8VIM7_9PEZI</name>
<feature type="region of interest" description="Disordered" evidence="4">
    <location>
        <begin position="630"/>
        <end position="683"/>
    </location>
</feature>
<feature type="domain" description="Zn(2)-C6 fungal-type" evidence="5">
    <location>
        <begin position="25"/>
        <end position="56"/>
    </location>
</feature>
<protein>
    <submittedName>
        <fullName evidence="6">Fungal-specific transcription factor domain-containing protein</fullName>
    </submittedName>
</protein>
<evidence type="ECO:0000256" key="4">
    <source>
        <dbReference type="SAM" id="MobiDB-lite"/>
    </source>
</evidence>
<dbReference type="OrthoDB" id="424974at2759"/>
<dbReference type="Gene3D" id="4.10.240.10">
    <property type="entry name" value="Zn(2)-C6 fungal-type DNA-binding domain"/>
    <property type="match status" value="1"/>
</dbReference>
<dbReference type="Pfam" id="PF00172">
    <property type="entry name" value="Zn_clus"/>
    <property type="match status" value="1"/>
</dbReference>